<comment type="caution">
    <text evidence="4">The sequence shown here is derived from an EMBL/GenBank/DDBJ whole genome shotgun (WGS) entry which is preliminary data.</text>
</comment>
<accession>A0A8H3EUY0</accession>
<dbReference type="InterPro" id="IPR011008">
    <property type="entry name" value="Dimeric_a/b-barrel"/>
</dbReference>
<name>A0A8H3EUY0_9LECA</name>
<keyword evidence="5" id="KW-1185">Reference proteome</keyword>
<evidence type="ECO:0000313" key="5">
    <source>
        <dbReference type="Proteomes" id="UP000664203"/>
    </source>
</evidence>
<dbReference type="SUPFAM" id="SSF54909">
    <property type="entry name" value="Dimeric alpha+beta barrel"/>
    <property type="match status" value="1"/>
</dbReference>
<gene>
    <name evidence="4" type="ORF">ALECFALPRED_007872</name>
</gene>
<evidence type="ECO:0000256" key="2">
    <source>
        <dbReference type="SAM" id="MobiDB-lite"/>
    </source>
</evidence>
<protein>
    <recommendedName>
        <fullName evidence="3">EthD domain-containing protein</fullName>
    </recommendedName>
</protein>
<dbReference type="Pfam" id="PF07110">
    <property type="entry name" value="EthD"/>
    <property type="match status" value="1"/>
</dbReference>
<feature type="compositionally biased region" description="Polar residues" evidence="2">
    <location>
        <begin position="1"/>
        <end position="10"/>
    </location>
</feature>
<dbReference type="GO" id="GO:0016491">
    <property type="term" value="F:oxidoreductase activity"/>
    <property type="evidence" value="ECO:0007669"/>
    <property type="project" value="InterPro"/>
</dbReference>
<dbReference type="AlphaFoldDB" id="A0A8H3EUY0"/>
<dbReference type="Gene3D" id="3.30.70.100">
    <property type="match status" value="1"/>
</dbReference>
<comment type="similarity">
    <text evidence="1">Belongs to the tpcK family.</text>
</comment>
<proteinExistence type="inferred from homology"/>
<dbReference type="EMBL" id="CAJPDR010000053">
    <property type="protein sequence ID" value="CAF9912105.1"/>
    <property type="molecule type" value="Genomic_DNA"/>
</dbReference>
<reference evidence="4" key="1">
    <citation type="submission" date="2021-03" db="EMBL/GenBank/DDBJ databases">
        <authorList>
            <person name="Tagirdzhanova G."/>
        </authorList>
    </citation>
    <scope>NUCLEOTIDE SEQUENCE</scope>
</reference>
<dbReference type="InterPro" id="IPR009799">
    <property type="entry name" value="EthD_dom"/>
</dbReference>
<feature type="region of interest" description="Disordered" evidence="2">
    <location>
        <begin position="1"/>
        <end position="31"/>
    </location>
</feature>
<evidence type="ECO:0000256" key="1">
    <source>
        <dbReference type="ARBA" id="ARBA00005986"/>
    </source>
</evidence>
<feature type="domain" description="EthD" evidence="3">
    <location>
        <begin position="47"/>
        <end position="143"/>
    </location>
</feature>
<dbReference type="OrthoDB" id="3454835at2759"/>
<evidence type="ECO:0000259" key="3">
    <source>
        <dbReference type="Pfam" id="PF07110"/>
    </source>
</evidence>
<evidence type="ECO:0000313" key="4">
    <source>
        <dbReference type="EMBL" id="CAF9912105.1"/>
    </source>
</evidence>
<organism evidence="4 5">
    <name type="scientific">Alectoria fallacina</name>
    <dbReference type="NCBI Taxonomy" id="1903189"/>
    <lineage>
        <taxon>Eukaryota</taxon>
        <taxon>Fungi</taxon>
        <taxon>Dikarya</taxon>
        <taxon>Ascomycota</taxon>
        <taxon>Pezizomycotina</taxon>
        <taxon>Lecanoromycetes</taxon>
        <taxon>OSLEUM clade</taxon>
        <taxon>Lecanoromycetidae</taxon>
        <taxon>Lecanorales</taxon>
        <taxon>Lecanorineae</taxon>
        <taxon>Parmeliaceae</taxon>
        <taxon>Alectoria</taxon>
    </lineage>
</organism>
<sequence>MSSSQPTETALLQPITPPSDEPSTATATTATPQKRRLLTLTVCGYKKPGLSEEEYEAYMKKKHWRFVKELMIKYGVIRWTHSYNTTETRGMMAKLYDSQFANVADYDCFSTSVFESVEGLVAMKEDPYYQDFIKDDHEQFADTKNTRITIGWFEEYITDGKVVET</sequence>
<dbReference type="Proteomes" id="UP000664203">
    <property type="component" value="Unassembled WGS sequence"/>
</dbReference>